<organism evidence="2 3">
    <name type="scientific">Sesamum angolense</name>
    <dbReference type="NCBI Taxonomy" id="2727404"/>
    <lineage>
        <taxon>Eukaryota</taxon>
        <taxon>Viridiplantae</taxon>
        <taxon>Streptophyta</taxon>
        <taxon>Embryophyta</taxon>
        <taxon>Tracheophyta</taxon>
        <taxon>Spermatophyta</taxon>
        <taxon>Magnoliopsida</taxon>
        <taxon>eudicotyledons</taxon>
        <taxon>Gunneridae</taxon>
        <taxon>Pentapetalae</taxon>
        <taxon>asterids</taxon>
        <taxon>lamiids</taxon>
        <taxon>Lamiales</taxon>
        <taxon>Pedaliaceae</taxon>
        <taxon>Sesamum</taxon>
    </lineage>
</organism>
<dbReference type="Proteomes" id="UP001289374">
    <property type="component" value="Unassembled WGS sequence"/>
</dbReference>
<comment type="caution">
    <text evidence="2">The sequence shown here is derived from an EMBL/GenBank/DDBJ whole genome shotgun (WGS) entry which is preliminary data.</text>
</comment>
<protein>
    <submittedName>
        <fullName evidence="2">OVARIAN TUMOR DOMAIN-containing deubiquitinating enzyme 7</fullName>
    </submittedName>
</protein>
<dbReference type="AlphaFoldDB" id="A0AAE1XDR7"/>
<reference evidence="2" key="2">
    <citation type="journal article" date="2024" name="Plant">
        <title>Genomic evolution and insights into agronomic trait innovations of Sesamum species.</title>
        <authorList>
            <person name="Miao H."/>
            <person name="Wang L."/>
            <person name="Qu L."/>
            <person name="Liu H."/>
            <person name="Sun Y."/>
            <person name="Le M."/>
            <person name="Wang Q."/>
            <person name="Wei S."/>
            <person name="Zheng Y."/>
            <person name="Lin W."/>
            <person name="Duan Y."/>
            <person name="Cao H."/>
            <person name="Xiong S."/>
            <person name="Wang X."/>
            <person name="Wei L."/>
            <person name="Li C."/>
            <person name="Ma Q."/>
            <person name="Ju M."/>
            <person name="Zhao R."/>
            <person name="Li G."/>
            <person name="Mu C."/>
            <person name="Tian Q."/>
            <person name="Mei H."/>
            <person name="Zhang T."/>
            <person name="Gao T."/>
            <person name="Zhang H."/>
        </authorList>
    </citation>
    <scope>NUCLEOTIDE SEQUENCE</scope>
    <source>
        <strain evidence="2">K16</strain>
    </source>
</reference>
<sequence length="81" mass="9477">MAKAKHQKPKPSKEPKQPHIKRRGKQADTSDFRAQLDVLGLKIIEVTADGRWLINWKAMRMSMRSIGIWLFDLLRENVHND</sequence>
<dbReference type="EMBL" id="JACGWL010000001">
    <property type="protein sequence ID" value="KAK4410032.1"/>
    <property type="molecule type" value="Genomic_DNA"/>
</dbReference>
<proteinExistence type="predicted"/>
<accession>A0AAE1XDR7</accession>
<evidence type="ECO:0000313" key="2">
    <source>
        <dbReference type="EMBL" id="KAK4410032.1"/>
    </source>
</evidence>
<keyword evidence="3" id="KW-1185">Reference proteome</keyword>
<gene>
    <name evidence="2" type="ORF">Sango_0076200</name>
</gene>
<evidence type="ECO:0000313" key="3">
    <source>
        <dbReference type="Proteomes" id="UP001289374"/>
    </source>
</evidence>
<feature type="compositionally biased region" description="Basic residues" evidence="1">
    <location>
        <begin position="1"/>
        <end position="10"/>
    </location>
</feature>
<feature type="region of interest" description="Disordered" evidence="1">
    <location>
        <begin position="1"/>
        <end position="29"/>
    </location>
</feature>
<evidence type="ECO:0000256" key="1">
    <source>
        <dbReference type="SAM" id="MobiDB-lite"/>
    </source>
</evidence>
<name>A0AAE1XDR7_9LAMI</name>
<reference evidence="2" key="1">
    <citation type="submission" date="2020-06" db="EMBL/GenBank/DDBJ databases">
        <authorList>
            <person name="Li T."/>
            <person name="Hu X."/>
            <person name="Zhang T."/>
            <person name="Song X."/>
            <person name="Zhang H."/>
            <person name="Dai N."/>
            <person name="Sheng W."/>
            <person name="Hou X."/>
            <person name="Wei L."/>
        </authorList>
    </citation>
    <scope>NUCLEOTIDE SEQUENCE</scope>
    <source>
        <strain evidence="2">K16</strain>
        <tissue evidence="2">Leaf</tissue>
    </source>
</reference>